<evidence type="ECO:0000313" key="2">
    <source>
        <dbReference type="Proteomes" id="UP000353394"/>
    </source>
</evidence>
<organism evidence="1 2">
    <name type="scientific">Streptococcus pyogenes</name>
    <dbReference type="NCBI Taxonomy" id="1314"/>
    <lineage>
        <taxon>Bacteria</taxon>
        <taxon>Bacillati</taxon>
        <taxon>Bacillota</taxon>
        <taxon>Bacilli</taxon>
        <taxon>Lactobacillales</taxon>
        <taxon>Streptococcaceae</taxon>
        <taxon>Streptococcus</taxon>
    </lineage>
</organism>
<sequence>MIERPYKFLRPSPVRGGFLEKEERFIRSILHNSAK</sequence>
<dbReference type="Proteomes" id="UP000353394">
    <property type="component" value="Unassembled WGS sequence"/>
</dbReference>
<gene>
    <name evidence="1" type="ORF">SAMEA1711581_00926</name>
</gene>
<reference evidence="1 2" key="1">
    <citation type="submission" date="2019-04" db="EMBL/GenBank/DDBJ databases">
        <authorList>
            <consortium name="Pathogen Informatics"/>
        </authorList>
    </citation>
    <scope>NUCLEOTIDE SEQUENCE [LARGE SCALE GENOMIC DNA]</scope>
    <source>
        <strain evidence="1 2">K36395</strain>
    </source>
</reference>
<dbReference type="EMBL" id="CAAIJW010000005">
    <property type="protein sequence ID" value="VHD07728.1"/>
    <property type="molecule type" value="Genomic_DNA"/>
</dbReference>
<protein>
    <submittedName>
        <fullName evidence="1">Uncharacterized protein</fullName>
    </submittedName>
</protein>
<accession>A0A8B6J379</accession>
<name>A0A8B6J379_STRPY</name>
<dbReference type="AlphaFoldDB" id="A0A8B6J379"/>
<evidence type="ECO:0000313" key="1">
    <source>
        <dbReference type="EMBL" id="VHD07728.1"/>
    </source>
</evidence>
<proteinExistence type="predicted"/>
<comment type="caution">
    <text evidence="1">The sequence shown here is derived from an EMBL/GenBank/DDBJ whole genome shotgun (WGS) entry which is preliminary data.</text>
</comment>